<dbReference type="EC" id="3.-.-.-" evidence="6"/>
<dbReference type="RefSeq" id="WP_190240020.1">
    <property type="nucleotide sequence ID" value="NZ_QFGA01000001.1"/>
</dbReference>
<dbReference type="InterPro" id="IPR043129">
    <property type="entry name" value="ATPase_NBD"/>
</dbReference>
<proteinExistence type="predicted"/>
<organism evidence="6 7">
    <name type="scientific">Pelotomaculum schinkii</name>
    <dbReference type="NCBI Taxonomy" id="78350"/>
    <lineage>
        <taxon>Bacteria</taxon>
        <taxon>Bacillati</taxon>
        <taxon>Bacillota</taxon>
        <taxon>Clostridia</taxon>
        <taxon>Eubacteriales</taxon>
        <taxon>Desulfotomaculaceae</taxon>
        <taxon>Pelotomaculum</taxon>
    </lineage>
</organism>
<dbReference type="PANTHER" id="PTHR32329">
    <property type="entry name" value="BIFUNCTIONAL PROTEIN [INCLUDES 2-HYDROXYACYL-COA DEHYDRATASE (N-TER) AND ITS ACTIVATOR DOMAIN (C_TERM)-RELATED"/>
    <property type="match status" value="1"/>
</dbReference>
<evidence type="ECO:0000313" key="7">
    <source>
        <dbReference type="Proteomes" id="UP000298324"/>
    </source>
</evidence>
<name>A0A4Y7RHC7_9FIRM</name>
<dbReference type="NCBIfam" id="TIGR00241">
    <property type="entry name" value="CoA_E_activ"/>
    <property type="match status" value="1"/>
</dbReference>
<dbReference type="SUPFAM" id="SSF53067">
    <property type="entry name" value="Actin-like ATPase domain"/>
    <property type="match status" value="1"/>
</dbReference>
<keyword evidence="7" id="KW-1185">Reference proteome</keyword>
<sequence>METFQCESSKWDFPIDRQNCWVGVDLGSRTGKAVMLYRDMLYAALTPTGISANETGELLVGSLMKQSGVSRKQIRKMVGTGYGNVSLSLRDIPSDIMTEISCHAKGAHCLLTTARTVIDIGGQDAKAISIDERNGNVLEFILNDRCAAGTGRFLEKAAYLLEMPVERFSRISLQADSPCEISSQCVVFAESEIISLKASGSTAANIAAGVHIATARRIKNQTRRIQCFPDIFFSGGVSNNEGMKHAIESVLDKPVFSPEINAVYTGALGAAIYAAQ</sequence>
<comment type="caution">
    <text evidence="6">The sequence shown here is derived from an EMBL/GenBank/DDBJ whole genome shotgun (WGS) entry which is preliminary data.</text>
</comment>
<dbReference type="GO" id="GO:0046872">
    <property type="term" value="F:metal ion binding"/>
    <property type="evidence" value="ECO:0007669"/>
    <property type="project" value="UniProtKB-KW"/>
</dbReference>
<evidence type="ECO:0000256" key="3">
    <source>
        <dbReference type="ARBA" id="ARBA00023004"/>
    </source>
</evidence>
<dbReference type="InterPro" id="IPR008275">
    <property type="entry name" value="CoA_E_activase_dom"/>
</dbReference>
<dbReference type="Pfam" id="PF01869">
    <property type="entry name" value="BcrAD_BadFG"/>
    <property type="match status" value="1"/>
</dbReference>
<dbReference type="InterPro" id="IPR002731">
    <property type="entry name" value="ATPase_BadF"/>
</dbReference>
<dbReference type="CDD" id="cd24036">
    <property type="entry name" value="ASKHA_NBD_BcrAD_BadFG_HgdC_HadI"/>
    <property type="match status" value="1"/>
</dbReference>
<reference evidence="6 7" key="1">
    <citation type="journal article" date="2018" name="Environ. Microbiol.">
        <title>Novel energy conservation strategies and behaviour of Pelotomaculum schinkii driving syntrophic propionate catabolism.</title>
        <authorList>
            <person name="Hidalgo-Ahumada C.A.P."/>
            <person name="Nobu M.K."/>
            <person name="Narihiro T."/>
            <person name="Tamaki H."/>
            <person name="Liu W.T."/>
            <person name="Kamagata Y."/>
            <person name="Stams A.J.M."/>
            <person name="Imachi H."/>
            <person name="Sousa D.Z."/>
        </authorList>
    </citation>
    <scope>NUCLEOTIDE SEQUENCE [LARGE SCALE GENOMIC DNA]</scope>
    <source>
        <strain evidence="6 7">HH</strain>
    </source>
</reference>
<dbReference type="Proteomes" id="UP000298324">
    <property type="component" value="Unassembled WGS sequence"/>
</dbReference>
<dbReference type="AlphaFoldDB" id="A0A4Y7RHC7"/>
<gene>
    <name evidence="6" type="primary">fldI_5</name>
    <name evidence="6" type="ORF">Psch_01957</name>
</gene>
<evidence type="ECO:0000256" key="4">
    <source>
        <dbReference type="ARBA" id="ARBA00023014"/>
    </source>
</evidence>
<keyword evidence="3" id="KW-0408">Iron</keyword>
<keyword evidence="6" id="KW-0378">Hydrolase</keyword>
<dbReference type="InterPro" id="IPR051805">
    <property type="entry name" value="Dehydratase_Activator_Redct"/>
</dbReference>
<evidence type="ECO:0000313" key="6">
    <source>
        <dbReference type="EMBL" id="TEB08394.1"/>
    </source>
</evidence>
<dbReference type="PANTHER" id="PTHR32329:SF2">
    <property type="entry name" value="BIFUNCTIONAL PROTEIN [INCLUDES 2-HYDROXYACYL-COA DEHYDRATASE (N-TER) AND ITS ACTIVATOR DOMAIN (C_TERM)"/>
    <property type="match status" value="1"/>
</dbReference>
<evidence type="ECO:0000256" key="2">
    <source>
        <dbReference type="ARBA" id="ARBA00022723"/>
    </source>
</evidence>
<keyword evidence="4" id="KW-0411">Iron-sulfur</keyword>
<evidence type="ECO:0000256" key="1">
    <source>
        <dbReference type="ARBA" id="ARBA00001966"/>
    </source>
</evidence>
<evidence type="ECO:0000259" key="5">
    <source>
        <dbReference type="Pfam" id="PF01869"/>
    </source>
</evidence>
<protein>
    <submittedName>
        <fullName evidence="6">R-phenyllactate dehydratase activator</fullName>
        <ecNumber evidence="6">3.-.-.-</ecNumber>
    </submittedName>
</protein>
<accession>A0A4Y7RHC7</accession>
<feature type="domain" description="ATPase BadF/BadG/BcrA/BcrD type" evidence="5">
    <location>
        <begin position="22"/>
        <end position="274"/>
    </location>
</feature>
<dbReference type="GO" id="GO:0016787">
    <property type="term" value="F:hydrolase activity"/>
    <property type="evidence" value="ECO:0007669"/>
    <property type="project" value="UniProtKB-KW"/>
</dbReference>
<keyword evidence="2" id="KW-0479">Metal-binding</keyword>
<dbReference type="GO" id="GO:0051536">
    <property type="term" value="F:iron-sulfur cluster binding"/>
    <property type="evidence" value="ECO:0007669"/>
    <property type="project" value="UniProtKB-KW"/>
</dbReference>
<dbReference type="EMBL" id="QFGA01000001">
    <property type="protein sequence ID" value="TEB08394.1"/>
    <property type="molecule type" value="Genomic_DNA"/>
</dbReference>
<dbReference type="Gene3D" id="3.30.420.40">
    <property type="match status" value="2"/>
</dbReference>
<comment type="cofactor">
    <cofactor evidence="1">
        <name>[4Fe-4S] cluster</name>
        <dbReference type="ChEBI" id="CHEBI:49883"/>
    </cofactor>
</comment>